<feature type="transmembrane region" description="Helical" evidence="5">
    <location>
        <begin position="967"/>
        <end position="988"/>
    </location>
</feature>
<comment type="caution">
    <text evidence="7">The sequence shown here is derived from an EMBL/GenBank/DDBJ whole genome shotgun (WGS) entry which is preliminary data.</text>
</comment>
<dbReference type="GO" id="GO:0000155">
    <property type="term" value="F:phosphorelay sensor kinase activity"/>
    <property type="evidence" value="ECO:0007669"/>
    <property type="project" value="InterPro"/>
</dbReference>
<name>A0A4R5VGW9_9BACT</name>
<dbReference type="Gene3D" id="2.60.40.10">
    <property type="entry name" value="Immunoglobulins"/>
    <property type="match status" value="1"/>
</dbReference>
<evidence type="ECO:0000259" key="6">
    <source>
        <dbReference type="Pfam" id="PF07495"/>
    </source>
</evidence>
<dbReference type="EMBL" id="SMUW01000011">
    <property type="protein sequence ID" value="TDK51198.1"/>
    <property type="molecule type" value="Genomic_DNA"/>
</dbReference>
<proteinExistence type="predicted"/>
<keyword evidence="3" id="KW-0597">Phosphoprotein</keyword>
<organism evidence="7 8">
    <name type="scientific">Algoriphagus formosus</name>
    <dbReference type="NCBI Taxonomy" id="2007308"/>
    <lineage>
        <taxon>Bacteria</taxon>
        <taxon>Pseudomonadati</taxon>
        <taxon>Bacteroidota</taxon>
        <taxon>Cytophagia</taxon>
        <taxon>Cytophagales</taxon>
        <taxon>Cyclobacteriaceae</taxon>
        <taxon>Algoriphagus</taxon>
    </lineage>
</organism>
<dbReference type="SUPFAM" id="SSF63829">
    <property type="entry name" value="Calcium-dependent phosphotriesterase"/>
    <property type="match status" value="3"/>
</dbReference>
<gene>
    <name evidence="7" type="ORF">E1898_00150</name>
</gene>
<dbReference type="PANTHER" id="PTHR43547:SF2">
    <property type="entry name" value="HYBRID SIGNAL TRANSDUCTION HISTIDINE KINASE C"/>
    <property type="match status" value="1"/>
</dbReference>
<evidence type="ECO:0000256" key="5">
    <source>
        <dbReference type="SAM" id="Phobius"/>
    </source>
</evidence>
<accession>A0A4R5VGW9</accession>
<keyword evidence="5" id="KW-0812">Transmembrane</keyword>
<protein>
    <recommendedName>
        <fullName evidence="2">histidine kinase</fullName>
        <ecNumber evidence="2">2.7.13.3</ecNumber>
    </recommendedName>
</protein>
<dbReference type="InterPro" id="IPR011123">
    <property type="entry name" value="Y_Y_Y"/>
</dbReference>
<keyword evidence="5" id="KW-1133">Transmembrane helix</keyword>
<feature type="non-terminal residue" evidence="7">
    <location>
        <position position="1068"/>
    </location>
</feature>
<keyword evidence="5" id="KW-0472">Membrane</keyword>
<dbReference type="RefSeq" id="WP_317127792.1">
    <property type="nucleotide sequence ID" value="NZ_SMUW01000011.1"/>
</dbReference>
<evidence type="ECO:0000256" key="2">
    <source>
        <dbReference type="ARBA" id="ARBA00012438"/>
    </source>
</evidence>
<dbReference type="CDD" id="cd00082">
    <property type="entry name" value="HisKA"/>
    <property type="match status" value="1"/>
</dbReference>
<dbReference type="Pfam" id="PF07495">
    <property type="entry name" value="Y_Y_Y"/>
    <property type="match status" value="1"/>
</dbReference>
<feature type="coiled-coil region" evidence="4">
    <location>
        <begin position="991"/>
        <end position="1031"/>
    </location>
</feature>
<dbReference type="Gene3D" id="2.130.10.10">
    <property type="entry name" value="YVTN repeat-like/Quinoprotein amine dehydrogenase"/>
    <property type="match status" value="3"/>
</dbReference>
<reference evidence="7 8" key="1">
    <citation type="submission" date="2019-03" db="EMBL/GenBank/DDBJ databases">
        <title>Algoriphagus aquimaris sp. nov., isolated form marine sediment in Pohang, Korea.</title>
        <authorList>
            <person name="Kim J."/>
            <person name="Yoon S.-H."/>
            <person name="Lee S.-S."/>
        </authorList>
    </citation>
    <scope>NUCLEOTIDE SEQUENCE [LARGE SCALE GENOMIC DNA]</scope>
    <source>
        <strain evidence="7 8">F21</strain>
    </source>
</reference>
<keyword evidence="8" id="KW-1185">Reference proteome</keyword>
<dbReference type="InterPro" id="IPR015943">
    <property type="entry name" value="WD40/YVTN_repeat-like_dom_sf"/>
</dbReference>
<dbReference type="SUPFAM" id="SSF47384">
    <property type="entry name" value="Homodimeric domain of signal transducing histidine kinase"/>
    <property type="match status" value="1"/>
</dbReference>
<dbReference type="InterPro" id="IPR013783">
    <property type="entry name" value="Ig-like_fold"/>
</dbReference>
<feature type="domain" description="Two component regulator three Y" evidence="6">
    <location>
        <begin position="898"/>
        <end position="960"/>
    </location>
</feature>
<dbReference type="InterPro" id="IPR036097">
    <property type="entry name" value="HisK_dim/P_sf"/>
</dbReference>
<evidence type="ECO:0000256" key="3">
    <source>
        <dbReference type="ARBA" id="ARBA00022553"/>
    </source>
</evidence>
<sequence length="1068" mass="120211">MKLFFSKSILIFLLLLTFLWVNSAEIRAQEISLETISISNGLASPNVRALIQDDYGLIWLGTANGIQSYDGFTWKTYRNIIGDTTSLQQNTVTDIAKDSLQNLWIGNELGATYYDRAKNIFKNYNFDSIFQTAGLGRTPSVLVDSDGRVWAGTLGFGILRFDPEKDTWVMAPYTQINGREAVHSEFARLVYEDRNGGIWGASTEHGLLHLAKGSELFVPIKFPEGNEFNSLENLITAFYSDQDGILWFTSRKGIYKYNPATNDLKTIVEYDYLNGDVSTFFNSIKEDYEGNIWIMNNMRGVYKFKGNTDQYEEVIIPGNRRVNSGGWTIRFTQLIMDRSGIFWFGSLTDGLFKYDPLSQPFKFYTHDPQNNKTISSGGAFGLYASKINPGKVFMGTRGNGINVLNESDGSIQKVAFNSANDMFGGSARAIYEQADGTLWIGTWGDGLIKMDQNYNEIKRYKRDALSQEKGLPNDQVRVIREDKTGKIWVGTNGGLTVFDPKTESFDEIVSQYAQTYSDEIISQIKTWLVEDKEIASIERVGQSEELTQGFEIAERGTYFLVTVGEGDPASMADYGWLQNSTGETVVGIESIDDTFWAGGSPKNRLQITQIELNPGTYSLRYSSDDSHHYNDFNAAEPDLLPLYGIAIFKQEADIRSESTVVNVNEQNAEIIIQDSNISDIEIGEKYIWVASINAGVTRIDPATNSTKYYTSDPSDPSTLSDKQVFDVLEKDGQLWMATYGGINILDIEADELSYFTEQDGLPTNFIETVLPGENGEMWFSTQNGLIQMMQNEALDKVTFINYNEDDGIGGESFLSLAADKTPDGNFYFGGDHGLTTFSTITSNKVPPSVIFSNLLISNQSVYDMKENSPLEVDLLATKEVKLKHDQNDLSFEFAALHYANPSKNQYAHMMEGLDQDWIYDNRNFAAYTNLEPGTYTFKVIASNAYGVWNEVPKSIIVTILPPWWKTWWAYSFYALLLVMIGFVSYSGLKRRIRMKERAQSLEREVAQAKEIEKAYTELKATQSQLIQAEKMASLGELTAGIAHEIQNPLNFVNNFSEVSEELIDEMHE</sequence>
<evidence type="ECO:0000313" key="8">
    <source>
        <dbReference type="Proteomes" id="UP000295438"/>
    </source>
</evidence>
<evidence type="ECO:0000256" key="1">
    <source>
        <dbReference type="ARBA" id="ARBA00000085"/>
    </source>
</evidence>
<dbReference type="PANTHER" id="PTHR43547">
    <property type="entry name" value="TWO-COMPONENT HISTIDINE KINASE"/>
    <property type="match status" value="1"/>
</dbReference>
<dbReference type="Gene3D" id="1.10.287.130">
    <property type="match status" value="1"/>
</dbReference>
<dbReference type="AlphaFoldDB" id="A0A4R5VGW9"/>
<evidence type="ECO:0000313" key="7">
    <source>
        <dbReference type="EMBL" id="TDK51198.1"/>
    </source>
</evidence>
<keyword evidence="4" id="KW-0175">Coiled coil</keyword>
<dbReference type="EC" id="2.7.13.3" evidence="2"/>
<dbReference type="Proteomes" id="UP000295438">
    <property type="component" value="Unassembled WGS sequence"/>
</dbReference>
<dbReference type="InterPro" id="IPR003661">
    <property type="entry name" value="HisK_dim/P_dom"/>
</dbReference>
<dbReference type="InterPro" id="IPR011110">
    <property type="entry name" value="Reg_prop"/>
</dbReference>
<dbReference type="Pfam" id="PF07494">
    <property type="entry name" value="Reg_prop"/>
    <property type="match status" value="3"/>
</dbReference>
<evidence type="ECO:0000256" key="4">
    <source>
        <dbReference type="SAM" id="Coils"/>
    </source>
</evidence>
<comment type="catalytic activity">
    <reaction evidence="1">
        <text>ATP + protein L-histidine = ADP + protein N-phospho-L-histidine.</text>
        <dbReference type="EC" id="2.7.13.3"/>
    </reaction>
</comment>
<dbReference type="FunFam" id="2.60.40.10:FF:000791">
    <property type="entry name" value="Two-component system sensor histidine kinase/response regulator"/>
    <property type="match status" value="1"/>
</dbReference>